<evidence type="ECO:0000256" key="2">
    <source>
        <dbReference type="ARBA" id="ARBA00022692"/>
    </source>
</evidence>
<feature type="transmembrane region" description="Helical" evidence="6">
    <location>
        <begin position="769"/>
        <end position="794"/>
    </location>
</feature>
<dbReference type="SUPFAM" id="SSF101898">
    <property type="entry name" value="NHL repeat"/>
    <property type="match status" value="1"/>
</dbReference>
<reference evidence="8 9" key="2">
    <citation type="submission" date="2017-10" db="EMBL/GenBank/DDBJ databases">
        <title>Extensive intraspecific genome diversity in a model arbuscular mycorrhizal fungus.</title>
        <authorList>
            <person name="Chen E.C.H."/>
            <person name="Morin E."/>
            <person name="Baudet D."/>
            <person name="Noel J."/>
            <person name="Ndikumana S."/>
            <person name="Charron P."/>
            <person name="St-Onge C."/>
            <person name="Giorgi J."/>
            <person name="Grigoriev I.V."/>
            <person name="Roux C."/>
            <person name="Martin F.M."/>
            <person name="Corradi N."/>
        </authorList>
    </citation>
    <scope>NUCLEOTIDE SEQUENCE [LARGE SCALE GENOMIC DNA]</scope>
    <source>
        <strain evidence="8 9">C2</strain>
    </source>
</reference>
<reference evidence="8 9" key="1">
    <citation type="submission" date="2016-04" db="EMBL/GenBank/DDBJ databases">
        <title>Genome analyses suggest a sexual origin of heterokaryosis in a supposedly ancient asexual fungus.</title>
        <authorList>
            <person name="Ropars J."/>
            <person name="Sedzielewska K."/>
            <person name="Noel J."/>
            <person name="Charron P."/>
            <person name="Farinelli L."/>
            <person name="Marton T."/>
            <person name="Kruger M."/>
            <person name="Pelin A."/>
            <person name="Brachmann A."/>
            <person name="Corradi N."/>
        </authorList>
    </citation>
    <scope>NUCLEOTIDE SEQUENCE [LARGE SCALE GENOMIC DNA]</scope>
    <source>
        <strain evidence="8 9">C2</strain>
    </source>
</reference>
<dbReference type="VEuPathDB" id="FungiDB:RhiirA1_468038"/>
<dbReference type="PANTHER" id="PTHR10582">
    <property type="entry name" value="TRANSIENT RECEPTOR POTENTIAL ION CHANNEL PROTEIN"/>
    <property type="match status" value="1"/>
</dbReference>
<keyword evidence="4 6" id="KW-1133">Transmembrane helix</keyword>
<gene>
    <name evidence="8" type="ORF">RhiirC2_817389</name>
</gene>
<evidence type="ECO:0000256" key="6">
    <source>
        <dbReference type="SAM" id="Phobius"/>
    </source>
</evidence>
<feature type="domain" description="Ion transport" evidence="7">
    <location>
        <begin position="739"/>
        <end position="997"/>
    </location>
</feature>
<comment type="caution">
    <text evidence="8">The sequence shown here is derived from an EMBL/GenBank/DDBJ whole genome shotgun (WGS) entry which is preliminary data.</text>
</comment>
<proteinExistence type="predicted"/>
<comment type="subcellular location">
    <subcellularLocation>
        <location evidence="1">Membrane</location>
        <topology evidence="1">Multi-pass membrane protein</topology>
    </subcellularLocation>
</comment>
<keyword evidence="3" id="KW-0677">Repeat</keyword>
<accession>A0A2N1MHD4</accession>
<dbReference type="Proteomes" id="UP000233469">
    <property type="component" value="Unassembled WGS sequence"/>
</dbReference>
<evidence type="ECO:0000256" key="4">
    <source>
        <dbReference type="ARBA" id="ARBA00022989"/>
    </source>
</evidence>
<evidence type="ECO:0000256" key="5">
    <source>
        <dbReference type="ARBA" id="ARBA00023136"/>
    </source>
</evidence>
<name>A0A2N1MHD4_9GLOM</name>
<feature type="transmembrane region" description="Helical" evidence="6">
    <location>
        <begin position="815"/>
        <end position="835"/>
    </location>
</feature>
<dbReference type="GO" id="GO:0005216">
    <property type="term" value="F:monoatomic ion channel activity"/>
    <property type="evidence" value="ECO:0007669"/>
    <property type="project" value="InterPro"/>
</dbReference>
<organism evidence="8 9">
    <name type="scientific">Rhizophagus irregularis</name>
    <dbReference type="NCBI Taxonomy" id="588596"/>
    <lineage>
        <taxon>Eukaryota</taxon>
        <taxon>Fungi</taxon>
        <taxon>Fungi incertae sedis</taxon>
        <taxon>Mucoromycota</taxon>
        <taxon>Glomeromycotina</taxon>
        <taxon>Glomeromycetes</taxon>
        <taxon>Glomerales</taxon>
        <taxon>Glomeraceae</taxon>
        <taxon>Rhizophagus</taxon>
    </lineage>
</organism>
<dbReference type="Pfam" id="PF00520">
    <property type="entry name" value="Ion_trans"/>
    <property type="match status" value="1"/>
</dbReference>
<evidence type="ECO:0000313" key="9">
    <source>
        <dbReference type="Proteomes" id="UP000233469"/>
    </source>
</evidence>
<evidence type="ECO:0000259" key="7">
    <source>
        <dbReference type="Pfam" id="PF00520"/>
    </source>
</evidence>
<feature type="transmembrane region" description="Helical" evidence="6">
    <location>
        <begin position="737"/>
        <end position="757"/>
    </location>
</feature>
<sequence>MDRIIKYLIKHEKIRGMINKKHNDMFNFFRSNESIEYFNFPTKFLNQLKKSSMNETWFFVQRRLVKGRLVVEDYKDKIQTVEMYNLKTNSLENTFQKFEKYVMGNGPSCFAISNNETLFAYCHGANCITIYLIENGLKVTTRKFNDKNIQILFFDFIQDDSKLLIVIEKGRYNNDTEEIDIIPIIVIWDLFDCSDNCVKRINDSYSLFSTKYEYPQRLINSSGNLIIITEGGTIISILEESEIIKLLSSENNNMRNIIIPDNSHYINDTFLSSSSSPITDYHLIYNSFGERLCFKPENNKEIIIKNPEPWLQNKRYKRISVYLDDNKSIQLIIGELTVQVWRKRKSGLKVLEYIWANKHTEKHKQFQIHLLKVGLNGFYLKLHIPSGNSPQLENEIEFEWPEKVNTPVDACQALEFLEKIRHESNNLKEKLHIENLIQKTEIIIKKIFVKKCGLWRMLDIRFDIMANLIRGNRVSIIRKILSSKSGDGKSKHLHIPRCYSWNKQIKETDLEIAIKCTNRRHRKYTIIIKYLLDYYSDNAIKTSNWMFTVVKAIPLLYDNQLAFYVKELFQKPCFGSNEVCLKRINISSKVMKDIIKKNKKNIHAIKVDTSLPKKNNGDGFIRKLFSRKQSEKMTTSNVIGTKSSSIPNQVYVVPLPDFTLYPEGIDDKRKECWMIFLKFLKLLIWPRGHVIRKEEKMSPFLRMIRNENSAEIYDNPSIAAIIDFKWNLARSFFFRKILLYFIFTMCYGLMVYSFKGYRIAPSIENDENVAILVSIAIYYFAISMGFFWTGGYLLNTERIRLKYDGWKRYFNFYNFFDSVSILLPIICYFIVRLGIFETDYMTPFTILVISFEHLLLLRYFEKTGAYIYIIDNILKQIIPFLLFIFLFAFGIGFSMFALLKDNYIEPEGTTYQYVNGEDTIEMKQKINIDDQSDNYYANLPKSIEAVFFWTNGRWDQLDQWNIWEVDVISIIGSILLVTILQNMLIAIMTSAFDDAKEISRHAVLKFRAEMIADYETIEKLSGDEDGNPRYIYFTANSNYIERWLKKSKKAREKLKNLLAEVDDDDYDCNDDDDDCDDDNCDDDNSGGNIVDSDGNLTNSLQVPSSNTFNTLQSEEQVIPLSSYWFVDEDENKSQTLLITSLKIQSNDNNQILQDKIDQLIYLLQNQNNCCSNNV</sequence>
<feature type="transmembrane region" description="Helical" evidence="6">
    <location>
        <begin position="967"/>
        <end position="992"/>
    </location>
</feature>
<dbReference type="AlphaFoldDB" id="A0A2N1MHD4"/>
<dbReference type="GO" id="GO:0005886">
    <property type="term" value="C:plasma membrane"/>
    <property type="evidence" value="ECO:0007669"/>
    <property type="project" value="TreeGrafter"/>
</dbReference>
<dbReference type="VEuPathDB" id="FungiDB:FUN_009512"/>
<feature type="transmembrane region" description="Helical" evidence="6">
    <location>
        <begin position="880"/>
        <end position="899"/>
    </location>
</feature>
<evidence type="ECO:0000313" key="8">
    <source>
        <dbReference type="EMBL" id="PKK61042.1"/>
    </source>
</evidence>
<dbReference type="VEuPathDB" id="FungiDB:RhiirFUN_021305"/>
<dbReference type="EMBL" id="LLXL01002357">
    <property type="protein sequence ID" value="PKK61042.1"/>
    <property type="molecule type" value="Genomic_DNA"/>
</dbReference>
<evidence type="ECO:0000256" key="3">
    <source>
        <dbReference type="ARBA" id="ARBA00022737"/>
    </source>
</evidence>
<protein>
    <recommendedName>
        <fullName evidence="7">Ion transport domain-containing protein</fullName>
    </recommendedName>
</protein>
<evidence type="ECO:0000256" key="1">
    <source>
        <dbReference type="ARBA" id="ARBA00004141"/>
    </source>
</evidence>
<keyword evidence="2 6" id="KW-0812">Transmembrane</keyword>
<keyword evidence="5 6" id="KW-0472">Membrane</keyword>
<dbReference type="PANTHER" id="PTHR10582:SF2">
    <property type="entry name" value="INACTIVE"/>
    <property type="match status" value="1"/>
</dbReference>
<dbReference type="InterPro" id="IPR005821">
    <property type="entry name" value="Ion_trans_dom"/>
</dbReference>
<dbReference type="GO" id="GO:0098703">
    <property type="term" value="P:calcium ion import across plasma membrane"/>
    <property type="evidence" value="ECO:0007669"/>
    <property type="project" value="TreeGrafter"/>
</dbReference>
<feature type="transmembrane region" description="Helical" evidence="6">
    <location>
        <begin position="841"/>
        <end position="860"/>
    </location>
</feature>
<dbReference type="InterPro" id="IPR024862">
    <property type="entry name" value="TRPV"/>
</dbReference>